<dbReference type="InterPro" id="IPR036731">
    <property type="entry name" value="Tlp20_sf"/>
</dbReference>
<reference evidence="2" key="1">
    <citation type="submission" date="2018-07" db="EMBL/GenBank/DDBJ databases">
        <title>A new Alphabaculovirus highly virulent isolated from Trichoplusia ni (TnSNPV).</title>
        <authorList>
            <person name="Bivian-Hernandez M.D.L.A."/>
            <person name="Del Rincon-Castro M.C."/>
            <person name="Ibarra J.E."/>
        </authorList>
    </citation>
    <scope>NUCLEOTIDE SEQUENCE</scope>
    <source>
        <strain evidence="2">LBIV-4</strain>
    </source>
</reference>
<dbReference type="CDD" id="cd00235">
    <property type="entry name" value="TLP-20"/>
    <property type="match status" value="1"/>
</dbReference>
<proteinExistence type="predicted"/>
<sequence length="278" mass="31116">MYSVMTLRRLLNSCSSNSLYIDKYIIENITSKNMATNNSGTVDIAVYVTLDKENDKNILSFIVQDEYHLKKLAVGAYNLNILDTQLLAKLAQNQCRSSTIVGGDYVVVYNFNVCNNLNVILFNIKPTVLKKGTSIFQIVYTDKMTEAVPKNQINLKNNFVEGINNNIVDTAVVNGNEADLALKKSTNSQLFLKTFGKRSQHEENDDEDDEDDDNDSKIEEKGSNNRVGTHKSSDGNNNNKFNSNGFGSDAMDYSDSDYDSSGELSNKRQKLDNNLESH</sequence>
<dbReference type="InterPro" id="IPR009092">
    <property type="entry name" value="Telokin-like_Tlp20_baculovir"/>
</dbReference>
<dbReference type="EMBL" id="MH577296">
    <property type="protein sequence ID" value="QBI90299.1"/>
    <property type="molecule type" value="Genomic_DNA"/>
</dbReference>
<name>A0A481V9Y1_9ABAC</name>
<evidence type="ECO:0000313" key="2">
    <source>
        <dbReference type="EMBL" id="QBI90299.1"/>
    </source>
</evidence>
<evidence type="ECO:0000256" key="1">
    <source>
        <dbReference type="SAM" id="MobiDB-lite"/>
    </source>
</evidence>
<feature type="compositionally biased region" description="Low complexity" evidence="1">
    <location>
        <begin position="234"/>
        <end position="251"/>
    </location>
</feature>
<dbReference type="Gene3D" id="2.70.40.20">
    <property type="entry name" value="Baculovirus telokin-like protein 20"/>
    <property type="match status" value="1"/>
</dbReference>
<organism evidence="2">
    <name type="scientific">Trichoplusia ni single nucleopolyhedrovirus</name>
    <dbReference type="NCBI Taxonomy" id="332054"/>
    <lineage>
        <taxon>Viruses</taxon>
        <taxon>Viruses incertae sedis</taxon>
        <taxon>Naldaviricetes</taxon>
        <taxon>Lefavirales</taxon>
        <taxon>Baculoviridae</taxon>
        <taxon>Alphabaculovirus</taxon>
        <taxon>Alphabaculovirus trini</taxon>
    </lineage>
</organism>
<dbReference type="SUPFAM" id="SSF51289">
    <property type="entry name" value="Tlp20, baculovirus telokin-like protein"/>
    <property type="match status" value="1"/>
</dbReference>
<feature type="compositionally biased region" description="Basic and acidic residues" evidence="1">
    <location>
        <begin position="265"/>
        <end position="278"/>
    </location>
</feature>
<dbReference type="Pfam" id="PF06088">
    <property type="entry name" value="TLP-20"/>
    <property type="match status" value="1"/>
</dbReference>
<protein>
    <submittedName>
        <fullName evidence="2">Tlp</fullName>
    </submittedName>
</protein>
<feature type="region of interest" description="Disordered" evidence="1">
    <location>
        <begin position="195"/>
        <end position="278"/>
    </location>
</feature>
<accession>A0A481V9Y1</accession>
<feature type="compositionally biased region" description="Acidic residues" evidence="1">
    <location>
        <begin position="203"/>
        <end position="214"/>
    </location>
</feature>